<evidence type="ECO:0000256" key="5">
    <source>
        <dbReference type="ARBA" id="ARBA00022692"/>
    </source>
</evidence>
<feature type="transmembrane region" description="Helical" evidence="12">
    <location>
        <begin position="518"/>
        <end position="541"/>
    </location>
</feature>
<feature type="transmembrane region" description="Helical" evidence="12">
    <location>
        <begin position="796"/>
        <end position="818"/>
    </location>
</feature>
<feature type="transmembrane region" description="Helical" evidence="12">
    <location>
        <begin position="1403"/>
        <end position="1425"/>
    </location>
</feature>
<feature type="transmembrane region" description="Helical" evidence="12">
    <location>
        <begin position="862"/>
        <end position="885"/>
    </location>
</feature>
<evidence type="ECO:0000256" key="4">
    <source>
        <dbReference type="ARBA" id="ARBA00022475"/>
    </source>
</evidence>
<dbReference type="GO" id="GO:0005921">
    <property type="term" value="C:gap junction"/>
    <property type="evidence" value="ECO:0007669"/>
    <property type="project" value="UniProtKB-SubCell"/>
</dbReference>
<feature type="transmembrane region" description="Helical" evidence="12">
    <location>
        <begin position="1996"/>
        <end position="2019"/>
    </location>
</feature>
<evidence type="ECO:0000313" key="14">
    <source>
        <dbReference type="EMBL" id="CAD7245861.1"/>
    </source>
</evidence>
<dbReference type="EMBL" id="LR900490">
    <property type="protein sequence ID" value="CAD7245861.1"/>
    <property type="molecule type" value="Genomic_DNA"/>
</dbReference>
<dbReference type="PRINTS" id="PR01262">
    <property type="entry name" value="INNEXIN"/>
</dbReference>
<feature type="transmembrane region" description="Helical" evidence="12">
    <location>
        <begin position="1208"/>
        <end position="1229"/>
    </location>
</feature>
<comment type="caution">
    <text evidence="12">Lacks conserved residue(s) required for the propagation of feature annotation.</text>
</comment>
<keyword evidence="6" id="KW-0303">Gap junction</keyword>
<evidence type="ECO:0000256" key="8">
    <source>
        <dbReference type="ARBA" id="ARBA00022989"/>
    </source>
</evidence>
<keyword evidence="9 12" id="KW-0406">Ion transport</keyword>
<feature type="transmembrane region" description="Helical" evidence="12">
    <location>
        <begin position="1484"/>
        <end position="1506"/>
    </location>
</feature>
<feature type="transmembrane region" description="Helical" evidence="12">
    <location>
        <begin position="101"/>
        <end position="123"/>
    </location>
</feature>
<evidence type="ECO:0000256" key="7">
    <source>
        <dbReference type="ARBA" id="ARBA00022949"/>
    </source>
</evidence>
<comment type="subcellular location">
    <subcellularLocation>
        <location evidence="1">Cell junction</location>
        <location evidence="1">Gap junction</location>
    </subcellularLocation>
    <subcellularLocation>
        <location evidence="2 12">Cell membrane</location>
        <topology evidence="2 12">Multi-pass membrane protein</topology>
    </subcellularLocation>
</comment>
<comment type="function">
    <text evidence="12">Structural component of the gap junctions.</text>
</comment>
<accession>A0A7R9A721</accession>
<evidence type="ECO:0000256" key="12">
    <source>
        <dbReference type="RuleBase" id="RU010713"/>
    </source>
</evidence>
<dbReference type="PANTHER" id="PTHR11893">
    <property type="entry name" value="INNEXIN"/>
    <property type="match status" value="1"/>
</dbReference>
<name>A0A7R9A721_9CRUS</name>
<comment type="similarity">
    <text evidence="12">Belongs to the pannexin family.</text>
</comment>
<keyword evidence="3 12" id="KW-0813">Transport</keyword>
<evidence type="ECO:0000256" key="10">
    <source>
        <dbReference type="ARBA" id="ARBA00023136"/>
    </source>
</evidence>
<gene>
    <name evidence="12" type="primary">inx</name>
    <name evidence="14" type="ORF">DSTB1V02_LOCUS5727</name>
</gene>
<evidence type="ECO:0000256" key="6">
    <source>
        <dbReference type="ARBA" id="ARBA00022868"/>
    </source>
</evidence>
<feature type="transmembrane region" description="Helical" evidence="12">
    <location>
        <begin position="21"/>
        <end position="38"/>
    </location>
</feature>
<feature type="transmembrane region" description="Helical" evidence="12">
    <location>
        <begin position="362"/>
        <end position="384"/>
    </location>
</feature>
<feature type="transmembrane region" description="Helical" evidence="12">
    <location>
        <begin position="1299"/>
        <end position="1323"/>
    </location>
</feature>
<feature type="transmembrane region" description="Helical" evidence="12">
    <location>
        <begin position="1830"/>
        <end position="1852"/>
    </location>
</feature>
<feature type="transmembrane region" description="Helical" evidence="12">
    <location>
        <begin position="1063"/>
        <end position="1081"/>
    </location>
</feature>
<evidence type="ECO:0000256" key="2">
    <source>
        <dbReference type="ARBA" id="ARBA00004651"/>
    </source>
</evidence>
<sequence length="2106" mass="243993">VQSGKVQVENLVFRLHYRLTSMLLLLGCILVSATQFIGEPIQCINTFMPDDEQFGKACNTYCWIMSTFTLPHLYDKEVGVEVAHPGVGPHTEEVDKKYHAYYQWVPFVLLLQAMMFYATHYIWKNIEGGQLKNVLNGLDALMLDKEVREKKQEQVAKYLEKTKGRHTFWFSEYILFEILNFFHVIGQIYFTDKFLGYEFTTYGADVIKFMEEDPENRTDPMTRVFPRVTKCTFHTFGQSGTIQKIDNLCVLALNIVNEKIYTVFWFWFVILAVLSGLTLLYRAAILLSDALRIILLRTRGGNRRRDLVQSITRKLCQSDWFLLYHIGKHMDPLHYEGFLEKVDEAFNLQSGKVSVENLVFRLHYRLTAILLLVGCLLVSASQFFGEPIQCINGFAPQENEDDKDFVKAINSYCWIMSTFTLPHLYDKEVGVEVAHPGVGPHTEEAEKKYHAYYQWVPFFLLLQSMMFYATHYIWKNIEGGQLKNVLNGLDELTLEEKERQEKENLVVEYLKKTKGRHAFWYAEYIFMEVLNLFHVIGQIYFTDKFLGYEFTTYGADVVRFLEEDPENRTDPMTRVFPRVTKCTFHNFGQSGTIQKIDNLCVLALNIVNEKIYTVFWFWFVILAVLSGLTLLYRAAILLSSLLRILLLRMRGGNRKRILVEAITRKLGRADWFLLYHLGKHMDPLHYEGFLEKVGEEFNVYVRVENLAFRLHYRLTSMLLLLGCILVSATQFIGEPIQCINTFMPDDEQFGKACNTYCWIMSTFTLPHLYDKEVGVEVAHPGVGPHTEEVDKKYHAYYQWVPFVLLLQAMMFYATHYIWKNIEGGQLKNVLNGLDALMLDKEVREKKQEQVAKYLEKTKGRHTFWFSEYILFEILNFFHVIGQIYFTDKFLGYEFTTYGADVIKFMEEDPENRTDPMTRVFPRVTKCTFHTFGQSGTIQKIDNLCVLALNIVNEKIYTVFWFWFVILAIISGLTLLYRVATILSNAVRLYLLRMRGGGQNGDLVEVITGKLGRADWFLLYHIGKHMDPLHYEGFLEKVGEVFHGLLKIDQVCIDNNIFRLHYKATVIFLVAFSLTVTSRQYIGDPIDCIVDGVPQNVMDTYCWIHSTFTIPNRLTGEIGKDIPHPGVGLPKEGEELRHHMYYQWVCFFLFFQAMLFYIPRYLWKTWEGGKIRMLVLDLNCPIVEEQAKNDRKKLLIEYFLTNLHHQDFYAIKFFFCEVLNFANVIGQIYFMDTFLGGEFTTYGADVVRFTELEPEDRVDPMAKVFPKVTKCTFHKYGASGTVQKIDGLCVLPLNIVNEKIMVFIWFWFVILAVLSGLALLYRLAVVLRAQTRLYLLRARSRLAPSGDIDTINRKCHIGDWFVLYQLGKNMDPLIYKEFIHDLARRLEGKEALDKISIDNVIFRLHYKATVVILISFSLLVTAKQYIGDPIDCIVSGVPAKIMDTYCWIHSTFTLPSLLSGKVGEDVPHPGVGLQGEGEEAMYHKYYQWVCFFLFFQALLFYTPRFLWKSWEGKKLEKLIQQLNCPIVDKGVKKDRLALLVQYFTDNFHTMRWYAFKFFFCEVLNLINVIGQIFFMDHFLDGEFSTYGPDVWNFSELDPAERVDPMAKVFPKVTKCTFHKYGPSGTIMKLDGLCVLPLNIVNEKIMVFIWFWFVIVAVLSGLGLFYRLAVVFVDTVRLHLLRARARFSNVNTVTSVNELCDGVGPWFMLYQLGKNMDPQIFSKFLTNLEPALKRRGTVVTDDGFFKLHYKLTAAIFFLFCLILTGKEMIGERIQCTTDAKPISDNYMNTYCYIQSTFSIRDHFGKKVGSVIPYPGVGTHRVSDKSDRVYHSYYLWAPVVLFLQALTFIIPHRLWKMWESGKVRSLANALNGDKLTLKTRGGKTTKQSLLVEYLTRSRHSHGMYAAKYVICEVLNLVVVVGNIFFVDKFLGGTFLTYGIDVLKLIDKDYTTRTDPLVRVFPKVTKCYIHSYGPSGTIQVADALCVLAQNILNEKVFIVVWFWLVFLSVITAIGLLYHLFVLFSPGARLWLLQQRGKYSIKVANLETVVQKADFGDFHLLYLIGINTPILTFGQLLNELGEKWTKEDIRGTQQREPTPASSKIHLPGITT</sequence>
<dbReference type="OrthoDB" id="5867527at2759"/>
<keyword evidence="10 12" id="KW-0472">Membrane</keyword>
<feature type="transmembrane region" description="Helical" evidence="12">
    <location>
        <begin position="1140"/>
        <end position="1162"/>
    </location>
</feature>
<keyword evidence="5 12" id="KW-0812">Transmembrane</keyword>
<keyword evidence="11 12" id="KW-0407">Ion channel</keyword>
<feature type="region of interest" description="Disordered" evidence="13">
    <location>
        <begin position="2084"/>
        <end position="2106"/>
    </location>
</feature>
<reference evidence="14" key="1">
    <citation type="submission" date="2020-11" db="EMBL/GenBank/DDBJ databases">
        <authorList>
            <person name="Tran Van P."/>
        </authorList>
    </citation>
    <scope>NUCLEOTIDE SEQUENCE</scope>
</reference>
<evidence type="ECO:0000256" key="11">
    <source>
        <dbReference type="ARBA" id="ARBA00023303"/>
    </source>
</evidence>
<feature type="transmembrane region" description="Helical" evidence="12">
    <location>
        <begin position="615"/>
        <end position="646"/>
    </location>
</feature>
<feature type="transmembrane region" description="Helical" evidence="12">
    <location>
        <begin position="1552"/>
        <end position="1573"/>
    </location>
</feature>
<feature type="transmembrane region" description="Helical" evidence="12">
    <location>
        <begin position="167"/>
        <end position="190"/>
    </location>
</feature>
<dbReference type="PROSITE" id="PS51013">
    <property type="entry name" value="PANNEXIN"/>
    <property type="match status" value="6"/>
</dbReference>
<keyword evidence="4" id="KW-1003">Cell membrane</keyword>
<evidence type="ECO:0000256" key="3">
    <source>
        <dbReference type="ARBA" id="ARBA00022448"/>
    </source>
</evidence>
<dbReference type="GO" id="GO:0007602">
    <property type="term" value="P:phototransduction"/>
    <property type="evidence" value="ECO:0007669"/>
    <property type="project" value="TreeGrafter"/>
</dbReference>
<evidence type="ECO:0000256" key="9">
    <source>
        <dbReference type="ARBA" id="ARBA00023065"/>
    </source>
</evidence>
<dbReference type="GO" id="GO:0005243">
    <property type="term" value="F:gap junction channel activity"/>
    <property type="evidence" value="ECO:0007669"/>
    <property type="project" value="TreeGrafter"/>
</dbReference>
<feature type="transmembrane region" description="Helical" evidence="12">
    <location>
        <begin position="1745"/>
        <end position="1762"/>
    </location>
</feature>
<organism evidence="14">
    <name type="scientific">Darwinula stevensoni</name>
    <dbReference type="NCBI Taxonomy" id="69355"/>
    <lineage>
        <taxon>Eukaryota</taxon>
        <taxon>Metazoa</taxon>
        <taxon>Ecdysozoa</taxon>
        <taxon>Arthropoda</taxon>
        <taxon>Crustacea</taxon>
        <taxon>Oligostraca</taxon>
        <taxon>Ostracoda</taxon>
        <taxon>Podocopa</taxon>
        <taxon>Podocopida</taxon>
        <taxon>Darwinulocopina</taxon>
        <taxon>Darwinuloidea</taxon>
        <taxon>Darwinulidae</taxon>
        <taxon>Darwinula</taxon>
    </lineage>
</organism>
<dbReference type="EMBL" id="CAJPEV010000973">
    <property type="protein sequence ID" value="CAG0889853.1"/>
    <property type="molecule type" value="Genomic_DNA"/>
</dbReference>
<keyword evidence="8 12" id="KW-1133">Transmembrane helix</keyword>
<dbReference type="PANTHER" id="PTHR11893:SF41">
    <property type="entry name" value="INNEXIN INX2"/>
    <property type="match status" value="1"/>
</dbReference>
<dbReference type="GO" id="GO:0005886">
    <property type="term" value="C:plasma membrane"/>
    <property type="evidence" value="ECO:0007669"/>
    <property type="project" value="UniProtKB-SubCell"/>
</dbReference>
<feature type="compositionally biased region" description="Polar residues" evidence="13">
    <location>
        <begin position="2086"/>
        <end position="2096"/>
    </location>
</feature>
<keyword evidence="7" id="KW-0965">Cell junction</keyword>
<feature type="transmembrane region" description="Helical" evidence="12">
    <location>
        <begin position="264"/>
        <end position="295"/>
    </location>
</feature>
<dbReference type="GO" id="GO:0034220">
    <property type="term" value="P:monoatomic ion transmembrane transport"/>
    <property type="evidence" value="ECO:0007669"/>
    <property type="project" value="UniProtKB-KW"/>
</dbReference>
<proteinExistence type="inferred from homology"/>
<feature type="transmembrane region" description="Helical" evidence="12">
    <location>
        <begin position="452"/>
        <end position="474"/>
    </location>
</feature>
<feature type="transmembrane region" description="Helical" evidence="12">
    <location>
        <begin position="712"/>
        <end position="733"/>
    </location>
</feature>
<protein>
    <recommendedName>
        <fullName evidence="12">Innexin</fullName>
    </recommendedName>
</protein>
<feature type="non-terminal residue" evidence="14">
    <location>
        <position position="2106"/>
    </location>
</feature>
<evidence type="ECO:0000256" key="13">
    <source>
        <dbReference type="SAM" id="MobiDB-lite"/>
    </source>
</evidence>
<feature type="transmembrane region" description="Helical" evidence="12">
    <location>
        <begin position="1645"/>
        <end position="1671"/>
    </location>
</feature>
<dbReference type="Proteomes" id="UP000677054">
    <property type="component" value="Unassembled WGS sequence"/>
</dbReference>
<evidence type="ECO:0000256" key="1">
    <source>
        <dbReference type="ARBA" id="ARBA00004610"/>
    </source>
</evidence>
<evidence type="ECO:0000313" key="15">
    <source>
        <dbReference type="Proteomes" id="UP000677054"/>
    </source>
</evidence>
<dbReference type="InterPro" id="IPR000990">
    <property type="entry name" value="Innexin"/>
</dbReference>
<dbReference type="Pfam" id="PF00876">
    <property type="entry name" value="Innexin"/>
    <property type="match status" value="6"/>
</dbReference>
<keyword evidence="15" id="KW-1185">Reference proteome</keyword>
<feature type="transmembrane region" description="Helical" evidence="12">
    <location>
        <begin position="1902"/>
        <end position="1922"/>
    </location>
</feature>
<feature type="transmembrane region" description="Helical" evidence="12">
    <location>
        <begin position="959"/>
        <end position="979"/>
    </location>
</feature>